<evidence type="ECO:0000256" key="4">
    <source>
        <dbReference type="ARBA" id="ARBA00022989"/>
    </source>
</evidence>
<evidence type="ECO:0000256" key="1">
    <source>
        <dbReference type="ARBA" id="ARBA00004651"/>
    </source>
</evidence>
<name>A0A9P0AI52_BEMTA</name>
<evidence type="ECO:0000256" key="3">
    <source>
        <dbReference type="ARBA" id="ARBA00022692"/>
    </source>
</evidence>
<dbReference type="AlphaFoldDB" id="A0A9P0AI52"/>
<reference evidence="9" key="1">
    <citation type="submission" date="2021-12" db="EMBL/GenBank/DDBJ databases">
        <authorList>
            <person name="King R."/>
        </authorList>
    </citation>
    <scope>NUCLEOTIDE SEQUENCE</scope>
</reference>
<dbReference type="Proteomes" id="UP001152759">
    <property type="component" value="Chromosome 7"/>
</dbReference>
<evidence type="ECO:0000256" key="6">
    <source>
        <dbReference type="ARBA" id="ARBA00023170"/>
    </source>
</evidence>
<keyword evidence="10" id="KW-1185">Reference proteome</keyword>
<evidence type="ECO:0000256" key="7">
    <source>
        <dbReference type="ARBA" id="ARBA00023180"/>
    </source>
</evidence>
<keyword evidence="6" id="KW-0675">Receptor</keyword>
<dbReference type="InterPro" id="IPR052192">
    <property type="entry name" value="Insect_Ionotropic_Sensory_Rcpt"/>
</dbReference>
<evidence type="ECO:0000313" key="10">
    <source>
        <dbReference type="Proteomes" id="UP001152759"/>
    </source>
</evidence>
<evidence type="ECO:0000256" key="5">
    <source>
        <dbReference type="ARBA" id="ARBA00023136"/>
    </source>
</evidence>
<dbReference type="EMBL" id="OU963868">
    <property type="protein sequence ID" value="CAH0393596.1"/>
    <property type="molecule type" value="Genomic_DNA"/>
</dbReference>
<evidence type="ECO:0000256" key="8">
    <source>
        <dbReference type="SAM" id="SignalP"/>
    </source>
</evidence>
<accession>A0A9P0AI52</accession>
<dbReference type="PANTHER" id="PTHR42643:SF38">
    <property type="entry name" value="IONOTROPIC RECEPTOR 100A"/>
    <property type="match status" value="1"/>
</dbReference>
<dbReference type="GO" id="GO:0005886">
    <property type="term" value="C:plasma membrane"/>
    <property type="evidence" value="ECO:0007669"/>
    <property type="project" value="UniProtKB-SubCell"/>
</dbReference>
<feature type="signal peptide" evidence="8">
    <location>
        <begin position="1"/>
        <end position="18"/>
    </location>
</feature>
<sequence length="288" mass="33371">MLFLIVSLFVLVIITVYQSEMTNLLAKAVRYPEIDTLEDLKDSDLMIQTPDLEATLELLQDYPFYDAIKTKLSEGPYYYRRVLNNYIIEQMGITSNFFEFMAQNISQAKYPSIRRFNDLRYNFQSIVASNAVELAVSDLYYKIRGNIKMGDPLLPDNFAEFHVMKECMLTYPLAFQVQKNSYVSDFFIEEIRTYVEKGLVLKFLDDTCFYPEMKCAYSMNHVTEDGHPPAFAFTIENVQPAFVSLITGWILSGVVFAVELMVDILNEIGNPRFARWAEKLVRPSSLWV</sequence>
<proteinExistence type="predicted"/>
<keyword evidence="7" id="KW-0325">Glycoprotein</keyword>
<evidence type="ECO:0000313" key="9">
    <source>
        <dbReference type="EMBL" id="CAH0393596.1"/>
    </source>
</evidence>
<organism evidence="9 10">
    <name type="scientific">Bemisia tabaci</name>
    <name type="common">Sweetpotato whitefly</name>
    <name type="synonym">Aleurodes tabaci</name>
    <dbReference type="NCBI Taxonomy" id="7038"/>
    <lineage>
        <taxon>Eukaryota</taxon>
        <taxon>Metazoa</taxon>
        <taxon>Ecdysozoa</taxon>
        <taxon>Arthropoda</taxon>
        <taxon>Hexapoda</taxon>
        <taxon>Insecta</taxon>
        <taxon>Pterygota</taxon>
        <taxon>Neoptera</taxon>
        <taxon>Paraneoptera</taxon>
        <taxon>Hemiptera</taxon>
        <taxon>Sternorrhyncha</taxon>
        <taxon>Aleyrodoidea</taxon>
        <taxon>Aleyrodidae</taxon>
        <taxon>Aleyrodinae</taxon>
        <taxon>Bemisia</taxon>
    </lineage>
</organism>
<keyword evidence="2" id="KW-1003">Cell membrane</keyword>
<feature type="chain" id="PRO_5040476775" description="Ionotropic receptor" evidence="8">
    <location>
        <begin position="19"/>
        <end position="288"/>
    </location>
</feature>
<keyword evidence="3" id="KW-0812">Transmembrane</keyword>
<protein>
    <recommendedName>
        <fullName evidence="11">Ionotropic receptor</fullName>
    </recommendedName>
</protein>
<keyword evidence="8" id="KW-0732">Signal</keyword>
<comment type="subcellular location">
    <subcellularLocation>
        <location evidence="1">Cell membrane</location>
        <topology evidence="1">Multi-pass membrane protein</topology>
    </subcellularLocation>
</comment>
<keyword evidence="5" id="KW-0472">Membrane</keyword>
<evidence type="ECO:0000256" key="2">
    <source>
        <dbReference type="ARBA" id="ARBA00022475"/>
    </source>
</evidence>
<evidence type="ECO:0008006" key="11">
    <source>
        <dbReference type="Google" id="ProtNLM"/>
    </source>
</evidence>
<dbReference type="PANTHER" id="PTHR42643">
    <property type="entry name" value="IONOTROPIC RECEPTOR 20A-RELATED"/>
    <property type="match status" value="1"/>
</dbReference>
<keyword evidence="4" id="KW-1133">Transmembrane helix</keyword>
<gene>
    <name evidence="9" type="ORF">BEMITA_LOCUS11979</name>
</gene>